<feature type="region of interest" description="Disordered" evidence="1">
    <location>
        <begin position="165"/>
        <end position="187"/>
    </location>
</feature>
<dbReference type="InterPro" id="IPR004244">
    <property type="entry name" value="Transposase_22"/>
</dbReference>
<dbReference type="EMBL" id="VOAJ01004999">
    <property type="protein sequence ID" value="KAF0876373.1"/>
    <property type="molecule type" value="Genomic_DNA"/>
</dbReference>
<feature type="non-terminal residue" evidence="3">
    <location>
        <position position="1"/>
    </location>
</feature>
<gene>
    <name evidence="3" type="primary">L1re1_126</name>
    <name evidence="3" type="ORF">FOF47_R05039</name>
</gene>
<keyword evidence="4" id="KW-1185">Reference proteome</keyword>
<evidence type="ECO:0000313" key="4">
    <source>
        <dbReference type="Proteomes" id="UP000475037"/>
    </source>
</evidence>
<protein>
    <submittedName>
        <fullName evidence="3">LORF1 protein</fullName>
    </submittedName>
</protein>
<dbReference type="Pfam" id="PF02994">
    <property type="entry name" value="Transposase_22"/>
    <property type="match status" value="1"/>
</dbReference>
<reference evidence="3 4" key="1">
    <citation type="submission" date="2019-11" db="EMBL/GenBank/DDBJ databases">
        <authorList>
            <person name="Yang C."/>
            <person name="Li F."/>
        </authorList>
    </citation>
    <scope>NUCLEOTIDE SEQUENCE [LARGE SCALE GENOMIC DNA]</scope>
    <source>
        <strain evidence="3">KB4526</strain>
        <tissue evidence="3">Muscle</tissue>
    </source>
</reference>
<feature type="domain" description="L1 transposable element RRM" evidence="2">
    <location>
        <begin position="131"/>
        <end position="187"/>
    </location>
</feature>
<evidence type="ECO:0000256" key="1">
    <source>
        <dbReference type="SAM" id="MobiDB-lite"/>
    </source>
</evidence>
<name>A0A6G1AMI1_CROCR</name>
<accession>A0A6G1AMI1</accession>
<feature type="non-terminal residue" evidence="3">
    <location>
        <position position="187"/>
    </location>
</feature>
<proteinExistence type="predicted"/>
<comment type="caution">
    <text evidence="3">The sequence shown here is derived from an EMBL/GenBank/DDBJ whole genome shotgun (WGS) entry which is preliminary data.</text>
</comment>
<sequence>IRRWRNSPQGKGQEEITARDLLSTDISNISDQEFRTTVIRLLAGLEKSTEDTKETLAAEIKGLRTSQDEINAVTQMQSKLDTVTVRTEEAEEKTGEIENKIMENDGEKQRERKLLDHKGRIKVLSDSMKQNNIRITGIPEEEQEKGAEDLSEQIIPENLTYLGKETDTQVQEAQRTPFKINKNVSTP</sequence>
<dbReference type="PANTHER" id="PTHR11505">
    <property type="entry name" value="L1 TRANSPOSABLE ELEMENT-RELATED"/>
    <property type="match status" value="1"/>
</dbReference>
<evidence type="ECO:0000259" key="2">
    <source>
        <dbReference type="Pfam" id="PF02994"/>
    </source>
</evidence>
<dbReference type="Gene3D" id="3.30.70.1820">
    <property type="entry name" value="L1 transposable element, RRM domain"/>
    <property type="match status" value="1"/>
</dbReference>
<evidence type="ECO:0000313" key="3">
    <source>
        <dbReference type="EMBL" id="KAF0876373.1"/>
    </source>
</evidence>
<dbReference type="InterPro" id="IPR043636">
    <property type="entry name" value="L1_RRM_dom"/>
</dbReference>
<dbReference type="AlphaFoldDB" id="A0A6G1AMI1"/>
<dbReference type="Proteomes" id="UP000475037">
    <property type="component" value="Unassembled WGS sequence"/>
</dbReference>
<organism evidence="3 4">
    <name type="scientific">Crocuta crocuta</name>
    <name type="common">Spotted hyena</name>
    <dbReference type="NCBI Taxonomy" id="9678"/>
    <lineage>
        <taxon>Eukaryota</taxon>
        <taxon>Metazoa</taxon>
        <taxon>Chordata</taxon>
        <taxon>Craniata</taxon>
        <taxon>Vertebrata</taxon>
        <taxon>Euteleostomi</taxon>
        <taxon>Mammalia</taxon>
        <taxon>Eutheria</taxon>
        <taxon>Laurasiatheria</taxon>
        <taxon>Carnivora</taxon>
        <taxon>Feliformia</taxon>
        <taxon>Hyaenidae</taxon>
        <taxon>Crocuta</taxon>
    </lineage>
</organism>